<dbReference type="OrthoDB" id="9799456at2"/>
<dbReference type="EMBL" id="WTVA01000001">
    <property type="protein sequence ID" value="MZR21568.1"/>
    <property type="molecule type" value="Genomic_DNA"/>
</dbReference>
<sequence>MEIAAAPRSVWQAMMNGLRQRCPDCGKGQVFGKYIKVNHTCDHCGLELHHQRADDAPPYFTMLIVLHFVLSGMLTVEQAYSPATWVQLTIWLPVSLISALWLLPRVKGALIGIQWARQMHGFGGDFT</sequence>
<proteinExistence type="predicted"/>
<name>A0A845MC69_9PROT</name>
<accession>A0A845MC69</accession>
<organism evidence="1 2">
    <name type="scientific">Sneathiella chungangensis</name>
    <dbReference type="NCBI Taxonomy" id="1418234"/>
    <lineage>
        <taxon>Bacteria</taxon>
        <taxon>Pseudomonadati</taxon>
        <taxon>Pseudomonadota</taxon>
        <taxon>Alphaproteobacteria</taxon>
        <taxon>Sneathiellales</taxon>
        <taxon>Sneathiellaceae</taxon>
        <taxon>Sneathiella</taxon>
    </lineage>
</organism>
<dbReference type="InterPro" id="IPR009325">
    <property type="entry name" value="DUF983"/>
</dbReference>
<comment type="caution">
    <text evidence="1">The sequence shown here is derived from an EMBL/GenBank/DDBJ whole genome shotgun (WGS) entry which is preliminary data.</text>
</comment>
<gene>
    <name evidence="1" type="ORF">GQF03_04435</name>
</gene>
<keyword evidence="2" id="KW-1185">Reference proteome</keyword>
<protein>
    <submittedName>
        <fullName evidence="1">DUF983 domain-containing protein</fullName>
    </submittedName>
</protein>
<dbReference type="AlphaFoldDB" id="A0A845MC69"/>
<dbReference type="Pfam" id="PF06170">
    <property type="entry name" value="DUF983"/>
    <property type="match status" value="1"/>
</dbReference>
<dbReference type="Proteomes" id="UP000445696">
    <property type="component" value="Unassembled WGS sequence"/>
</dbReference>
<dbReference type="RefSeq" id="WP_161337952.1">
    <property type="nucleotide sequence ID" value="NZ_JBHSDG010000002.1"/>
</dbReference>
<evidence type="ECO:0000313" key="1">
    <source>
        <dbReference type="EMBL" id="MZR21568.1"/>
    </source>
</evidence>
<evidence type="ECO:0000313" key="2">
    <source>
        <dbReference type="Proteomes" id="UP000445696"/>
    </source>
</evidence>
<reference evidence="1 2" key="1">
    <citation type="journal article" date="2014" name="Int. J. Syst. Evol. Microbiol.">
        <title>Sneathiella chungangensis sp. nov., isolated from a marine sand, and emended description of the genus Sneathiella.</title>
        <authorList>
            <person name="Siamphan C."/>
            <person name="Kim H."/>
            <person name="Lee J.S."/>
            <person name="Kim W."/>
        </authorList>
    </citation>
    <scope>NUCLEOTIDE SEQUENCE [LARGE SCALE GENOMIC DNA]</scope>
    <source>
        <strain evidence="1 2">KCTC 32476</strain>
    </source>
</reference>